<protein>
    <recommendedName>
        <fullName evidence="6">DUF202 domain-containing protein</fullName>
    </recommendedName>
</protein>
<dbReference type="EMBL" id="MCFE01000050">
    <property type="protein sequence ID" value="ORY03109.1"/>
    <property type="molecule type" value="Genomic_DNA"/>
</dbReference>
<reference evidence="7 8" key="1">
    <citation type="submission" date="2016-07" db="EMBL/GenBank/DDBJ databases">
        <title>Pervasive Adenine N6-methylation of Active Genes in Fungi.</title>
        <authorList>
            <consortium name="DOE Joint Genome Institute"/>
            <person name="Mondo S.J."/>
            <person name="Dannebaum R.O."/>
            <person name="Kuo R.C."/>
            <person name="Labutti K."/>
            <person name="Haridas S."/>
            <person name="Kuo A."/>
            <person name="Salamov A."/>
            <person name="Ahrendt S.R."/>
            <person name="Lipzen A."/>
            <person name="Sullivan W."/>
            <person name="Andreopoulos W.B."/>
            <person name="Clum A."/>
            <person name="Lindquist E."/>
            <person name="Daum C."/>
            <person name="Ramamoorthy G.K."/>
            <person name="Gryganskyi A."/>
            <person name="Culley D."/>
            <person name="Magnuson J.K."/>
            <person name="James T.Y."/>
            <person name="O'Malley M.A."/>
            <person name="Stajich J.E."/>
            <person name="Spatafora J.W."/>
            <person name="Visel A."/>
            <person name="Grigoriev I.V."/>
        </authorList>
    </citation>
    <scope>NUCLEOTIDE SEQUENCE [LARGE SCALE GENOMIC DNA]</scope>
    <source>
        <strain evidence="7 8">CBS 931.73</strain>
    </source>
</reference>
<dbReference type="AlphaFoldDB" id="A0A1Y1YYT3"/>
<feature type="domain" description="DUF202" evidence="6">
    <location>
        <begin position="21"/>
        <end position="75"/>
    </location>
</feature>
<proteinExistence type="predicted"/>
<gene>
    <name evidence="7" type="ORF">K493DRAFT_384491</name>
</gene>
<evidence type="ECO:0000313" key="7">
    <source>
        <dbReference type="EMBL" id="ORY03109.1"/>
    </source>
</evidence>
<keyword evidence="2 5" id="KW-0812">Transmembrane</keyword>
<dbReference type="GO" id="GO:0012505">
    <property type="term" value="C:endomembrane system"/>
    <property type="evidence" value="ECO:0007669"/>
    <property type="project" value="UniProtKB-SubCell"/>
</dbReference>
<evidence type="ECO:0000256" key="5">
    <source>
        <dbReference type="SAM" id="Phobius"/>
    </source>
</evidence>
<dbReference type="Proteomes" id="UP000193498">
    <property type="component" value="Unassembled WGS sequence"/>
</dbReference>
<organism evidence="7 8">
    <name type="scientific">Basidiobolus meristosporus CBS 931.73</name>
    <dbReference type="NCBI Taxonomy" id="1314790"/>
    <lineage>
        <taxon>Eukaryota</taxon>
        <taxon>Fungi</taxon>
        <taxon>Fungi incertae sedis</taxon>
        <taxon>Zoopagomycota</taxon>
        <taxon>Entomophthoromycotina</taxon>
        <taxon>Basidiobolomycetes</taxon>
        <taxon>Basidiobolales</taxon>
        <taxon>Basidiobolaceae</taxon>
        <taxon>Basidiobolus</taxon>
    </lineage>
</organism>
<evidence type="ECO:0000259" key="6">
    <source>
        <dbReference type="Pfam" id="PF02656"/>
    </source>
</evidence>
<comment type="caution">
    <text evidence="7">The sequence shown here is derived from an EMBL/GenBank/DDBJ whole genome shotgun (WGS) entry which is preliminary data.</text>
</comment>
<comment type="subcellular location">
    <subcellularLocation>
        <location evidence="1">Endomembrane system</location>
        <topology evidence="1">Multi-pass membrane protein</topology>
    </subcellularLocation>
</comment>
<evidence type="ECO:0000256" key="1">
    <source>
        <dbReference type="ARBA" id="ARBA00004127"/>
    </source>
</evidence>
<dbReference type="InParanoid" id="A0A1Y1YYT3"/>
<name>A0A1Y1YYT3_9FUNG</name>
<keyword evidence="8" id="KW-1185">Reference proteome</keyword>
<keyword evidence="3 5" id="KW-1133">Transmembrane helix</keyword>
<dbReference type="InterPro" id="IPR003807">
    <property type="entry name" value="DUF202"/>
</dbReference>
<dbReference type="PANTHER" id="PTHR38646:SF1">
    <property type="entry name" value="DUF202 DOMAIN-CONTAINING PROTEIN"/>
    <property type="match status" value="1"/>
</dbReference>
<dbReference type="PANTHER" id="PTHR38646">
    <property type="entry name" value="YALI0F00814P"/>
    <property type="match status" value="1"/>
</dbReference>
<evidence type="ECO:0000256" key="3">
    <source>
        <dbReference type="ARBA" id="ARBA00022989"/>
    </source>
</evidence>
<evidence type="ECO:0000313" key="8">
    <source>
        <dbReference type="Proteomes" id="UP000193498"/>
    </source>
</evidence>
<accession>A0A1Y1YYT3</accession>
<dbReference type="OrthoDB" id="2555434at2759"/>
<dbReference type="Pfam" id="PF02656">
    <property type="entry name" value="DUF202"/>
    <property type="match status" value="1"/>
</dbReference>
<feature type="transmembrane region" description="Helical" evidence="5">
    <location>
        <begin position="93"/>
        <end position="116"/>
    </location>
</feature>
<feature type="transmembrane region" description="Helical" evidence="5">
    <location>
        <begin position="52"/>
        <end position="72"/>
    </location>
</feature>
<sequence>MAEYPEIFNGLDDAELTEVRARERTFDGAYWRSALSVLGRGVVVLKVFTHEFYKMGMVYIALGIGLLLIAIHRRRSFYRDLDMNNGYKTSGKSVVLIGLMAISAYILMLIFLFEIIDHGS</sequence>
<evidence type="ECO:0000256" key="2">
    <source>
        <dbReference type="ARBA" id="ARBA00022692"/>
    </source>
</evidence>
<keyword evidence="4 5" id="KW-0472">Membrane</keyword>
<evidence type="ECO:0000256" key="4">
    <source>
        <dbReference type="ARBA" id="ARBA00023136"/>
    </source>
</evidence>